<proteinExistence type="predicted"/>
<dbReference type="EMBL" id="MK552327">
    <property type="protein sequence ID" value="QBJ02765.1"/>
    <property type="molecule type" value="Genomic_DNA"/>
</dbReference>
<reference evidence="1 2" key="1">
    <citation type="submission" date="2019-02" db="EMBL/GenBank/DDBJ databases">
        <authorList>
            <person name="Frampton R.A."/>
            <person name="Wojtus J.K."/>
            <person name="Fineran P.C."/>
            <person name="Hendrickson H.L."/>
        </authorList>
    </citation>
    <scope>NUCLEOTIDE SEQUENCE [LARGE SCALE GENOMIC DNA]</scope>
</reference>
<dbReference type="Pfam" id="PF20034">
    <property type="entry name" value="Peptidase_S80"/>
    <property type="match status" value="1"/>
</dbReference>
<organism evidence="1 2">
    <name type="scientific">Pseudomonas phage Psa21</name>
    <dbReference type="NCBI Taxonomy" id="2530023"/>
    <lineage>
        <taxon>Viruses</taxon>
        <taxon>Duplodnaviria</taxon>
        <taxon>Heunggongvirae</taxon>
        <taxon>Uroviricota</taxon>
        <taxon>Caudoviricetes</taxon>
        <taxon>Chimalliviridae</taxon>
        <taxon>Tepukevirus</taxon>
        <taxon>Tepukevirus Psa21</taxon>
    </lineage>
</organism>
<evidence type="ECO:0000313" key="2">
    <source>
        <dbReference type="Proteomes" id="UP000294134"/>
    </source>
</evidence>
<keyword evidence="2" id="KW-1185">Reference proteome</keyword>
<evidence type="ECO:0000313" key="1">
    <source>
        <dbReference type="EMBL" id="QBJ02765.1"/>
    </source>
</evidence>
<accession>A0A481W5I1</accession>
<protein>
    <submittedName>
        <fullName evidence="1">Virion structural protein</fullName>
    </submittedName>
</protein>
<gene>
    <name evidence="1" type="ORF">PSA21_239</name>
</gene>
<name>A0A481W5I1_9CAUD</name>
<sequence length="276" mass="31141">MSAAQDYFGVQKQAGNQVRISGSLLTAGGKKGILTPDADGYYTLCVGAYGTHNSAGMFYDAASGVSMFAPDSPLMRRLLKNVLYMEFKHPEPFTDLLIDGRKFRKPMDDREYLQRIRKIDDDRVCAHIRALTIVDGKDEQGRPCKLVIAEVKPYGPYAKIFQDSITNPHINTYCSVRSITQDDVMRGIKYTREISTWDFVGEGGIYVAGKHNSPALENFESNEMTINPTTLWGMQDEAERRKRLGLESAATLDVTDLIRNLGWERRPAVRRPAYMR</sequence>
<dbReference type="InterPro" id="IPR045405">
    <property type="entry name" value="Peptidase_S80"/>
</dbReference>
<dbReference type="Proteomes" id="UP000294134">
    <property type="component" value="Segment"/>
</dbReference>